<evidence type="ECO:0000313" key="2">
    <source>
        <dbReference type="Proteomes" id="UP000250163"/>
    </source>
</evidence>
<evidence type="ECO:0008006" key="3">
    <source>
        <dbReference type="Google" id="ProtNLM"/>
    </source>
</evidence>
<dbReference type="AlphaFoldDB" id="A0A330LMH4"/>
<dbReference type="RefSeq" id="WP_112713644.1">
    <property type="nucleotide sequence ID" value="NZ_LS483250.1"/>
</dbReference>
<accession>A0A330LMH4</accession>
<proteinExistence type="predicted"/>
<dbReference type="Gene3D" id="3.30.2310.20">
    <property type="entry name" value="RelE-like"/>
    <property type="match status" value="1"/>
</dbReference>
<protein>
    <recommendedName>
        <fullName evidence="3">Addiction module toxin RelE</fullName>
    </recommendedName>
</protein>
<name>A0A330LMH4_9GAMM</name>
<dbReference type="Pfam" id="PF15781">
    <property type="entry name" value="ParE-like_toxin"/>
    <property type="match status" value="1"/>
</dbReference>
<dbReference type="InterPro" id="IPR035093">
    <property type="entry name" value="RelE/ParE_toxin_dom_sf"/>
</dbReference>
<dbReference type="KEGG" id="mya:MORIYA_1361"/>
<dbReference type="EMBL" id="LS483250">
    <property type="protein sequence ID" value="SQD77839.1"/>
    <property type="molecule type" value="Genomic_DNA"/>
</dbReference>
<gene>
    <name evidence="1" type="ORF">MORIYA_1361</name>
</gene>
<reference evidence="2" key="1">
    <citation type="submission" date="2018-05" db="EMBL/GenBank/DDBJ databases">
        <authorList>
            <person name="Cea G.-C."/>
            <person name="William W."/>
        </authorList>
    </citation>
    <scope>NUCLEOTIDE SEQUENCE [LARGE SCALE GENOMIC DNA]</scope>
    <source>
        <strain evidence="2">DB21MT 5</strain>
    </source>
</reference>
<evidence type="ECO:0000313" key="1">
    <source>
        <dbReference type="EMBL" id="SQD77839.1"/>
    </source>
</evidence>
<organism evidence="1 2">
    <name type="scientific">Moritella yayanosii</name>
    <dbReference type="NCBI Taxonomy" id="69539"/>
    <lineage>
        <taxon>Bacteria</taxon>
        <taxon>Pseudomonadati</taxon>
        <taxon>Pseudomonadota</taxon>
        <taxon>Gammaproteobacteria</taxon>
        <taxon>Alteromonadales</taxon>
        <taxon>Moritellaceae</taxon>
        <taxon>Moritella</taxon>
    </lineage>
</organism>
<sequence length="108" mass="12746">MLEEQSEIDVYESRRFEKALAKLSEPQLKIVEDEIEKIIDDPELGEQKKGDLSHLRVHKFKMGNQLVLLGYSWLEDKIEIYLLQFGSHENFYKKISGQRKVDLKLIKP</sequence>
<dbReference type="SUPFAM" id="SSF143011">
    <property type="entry name" value="RelE-like"/>
    <property type="match status" value="1"/>
</dbReference>
<dbReference type="Proteomes" id="UP000250163">
    <property type="component" value="Chromosome MORIYA"/>
</dbReference>
<dbReference type="OrthoDB" id="5296677at2"/>
<keyword evidence="2" id="KW-1185">Reference proteome</keyword>
<dbReference type="InterPro" id="IPR031552">
    <property type="entry name" value="ParE-like_toxin"/>
</dbReference>